<evidence type="ECO:0000259" key="2">
    <source>
        <dbReference type="SMART" id="SM00834"/>
    </source>
</evidence>
<dbReference type="AlphaFoldDB" id="W0DKI1"/>
<sequence>MPIYEYECSACGDRTEVIQKVSDPALTDCPACGAGALNKLVSAAGFRLSGGGWYETDFKKDRRRNLKEDAGRTDSGPAGGSGSPACGSGSCAAPAA</sequence>
<proteinExistence type="predicted"/>
<feature type="domain" description="Putative regulatory protein FmdB zinc ribbon" evidence="2">
    <location>
        <begin position="1"/>
        <end position="42"/>
    </location>
</feature>
<dbReference type="KEGG" id="tti:THITH_02865"/>
<name>W0DKI1_9GAMM</name>
<gene>
    <name evidence="3" type="ORF">THITH_02865</name>
</gene>
<dbReference type="SMART" id="SM00834">
    <property type="entry name" value="CxxC_CXXC_SSSS"/>
    <property type="match status" value="1"/>
</dbReference>
<feature type="compositionally biased region" description="Low complexity" evidence="1">
    <location>
        <begin position="83"/>
        <end position="96"/>
    </location>
</feature>
<dbReference type="STRING" id="713585.THITH_02865"/>
<dbReference type="EMBL" id="CP007029">
    <property type="protein sequence ID" value="AHE97395.1"/>
    <property type="molecule type" value="Genomic_DNA"/>
</dbReference>
<dbReference type="Pfam" id="PF09723">
    <property type="entry name" value="Zn_ribbon_8"/>
    <property type="match status" value="1"/>
</dbReference>
<dbReference type="RefSeq" id="WP_006746024.1">
    <property type="nucleotide sequence ID" value="NZ_CP007029.1"/>
</dbReference>
<reference evidence="3 4" key="1">
    <citation type="submission" date="2013-12" db="EMBL/GenBank/DDBJ databases">
        <authorList>
            <consortium name="DOE Joint Genome Institute"/>
            <person name="Muyzer G."/>
            <person name="Huntemann M."/>
            <person name="Han J."/>
            <person name="Chen A."/>
            <person name="Kyrpides N."/>
            <person name="Mavromatis K."/>
            <person name="Markowitz V."/>
            <person name="Palaniappan K."/>
            <person name="Ivanova N."/>
            <person name="Schaumberg A."/>
            <person name="Pati A."/>
            <person name="Liolios K."/>
            <person name="Nordberg H.P."/>
            <person name="Cantor M.N."/>
            <person name="Hua S.X."/>
            <person name="Woyke T."/>
        </authorList>
    </citation>
    <scope>NUCLEOTIDE SEQUENCE [LARGE SCALE GENOMIC DNA]</scope>
    <source>
        <strain evidence="3 4">ARh 1</strain>
    </source>
</reference>
<dbReference type="PANTHER" id="PTHR34404:SF2">
    <property type="entry name" value="CONSERVED SERINE RICH PROTEIN"/>
    <property type="match status" value="1"/>
</dbReference>
<dbReference type="NCBIfam" id="TIGR02605">
    <property type="entry name" value="CxxC_CxxC_SSSS"/>
    <property type="match status" value="1"/>
</dbReference>
<dbReference type="HOGENOM" id="CLU_136025_3_1_6"/>
<evidence type="ECO:0000256" key="1">
    <source>
        <dbReference type="SAM" id="MobiDB-lite"/>
    </source>
</evidence>
<evidence type="ECO:0000313" key="3">
    <source>
        <dbReference type="EMBL" id="AHE97395.1"/>
    </source>
</evidence>
<evidence type="ECO:0000313" key="4">
    <source>
        <dbReference type="Proteomes" id="UP000005289"/>
    </source>
</evidence>
<feature type="region of interest" description="Disordered" evidence="1">
    <location>
        <begin position="64"/>
        <end position="96"/>
    </location>
</feature>
<dbReference type="OrthoDB" id="9813321at2"/>
<accession>W0DKI1</accession>
<keyword evidence="4" id="KW-1185">Reference proteome</keyword>
<dbReference type="Proteomes" id="UP000005289">
    <property type="component" value="Chromosome"/>
</dbReference>
<protein>
    <submittedName>
        <fullName evidence="3">FmdB family transcriptional regulator</fullName>
    </submittedName>
</protein>
<organism evidence="3 4">
    <name type="scientific">Thioalkalivibrio paradoxus ARh 1</name>
    <dbReference type="NCBI Taxonomy" id="713585"/>
    <lineage>
        <taxon>Bacteria</taxon>
        <taxon>Pseudomonadati</taxon>
        <taxon>Pseudomonadota</taxon>
        <taxon>Gammaproteobacteria</taxon>
        <taxon>Chromatiales</taxon>
        <taxon>Ectothiorhodospiraceae</taxon>
        <taxon>Thioalkalivibrio</taxon>
    </lineage>
</organism>
<dbReference type="InterPro" id="IPR013429">
    <property type="entry name" value="Regulatory_FmdB_Zinc_ribbon"/>
</dbReference>
<dbReference type="PANTHER" id="PTHR34404">
    <property type="entry name" value="REGULATORY PROTEIN, FMDB FAMILY"/>
    <property type="match status" value="1"/>
</dbReference>